<dbReference type="PANTHER" id="PTHR23513">
    <property type="entry name" value="INTEGRAL MEMBRANE EFFLUX PROTEIN-RELATED"/>
    <property type="match status" value="1"/>
</dbReference>
<dbReference type="RefSeq" id="WP_092074085.1">
    <property type="nucleotide sequence ID" value="NZ_FNHB01000007.1"/>
</dbReference>
<dbReference type="InterPro" id="IPR020846">
    <property type="entry name" value="MFS_dom"/>
</dbReference>
<feature type="transmembrane region" description="Helical" evidence="7">
    <location>
        <begin position="41"/>
        <end position="61"/>
    </location>
</feature>
<evidence type="ECO:0000256" key="6">
    <source>
        <dbReference type="ARBA" id="ARBA00023136"/>
    </source>
</evidence>
<evidence type="ECO:0000313" key="9">
    <source>
        <dbReference type="EMBL" id="SDM77065.1"/>
    </source>
</evidence>
<dbReference type="PROSITE" id="PS50850">
    <property type="entry name" value="MFS"/>
    <property type="match status" value="1"/>
</dbReference>
<reference evidence="9 10" key="1">
    <citation type="submission" date="2016-10" db="EMBL/GenBank/DDBJ databases">
        <authorList>
            <person name="de Groot N.N."/>
        </authorList>
    </citation>
    <scope>NUCLEOTIDE SEQUENCE [LARGE SCALE GENOMIC DNA]</scope>
    <source>
        <strain evidence="9 10">DSM 1736</strain>
    </source>
</reference>
<feature type="transmembrane region" description="Helical" evidence="7">
    <location>
        <begin position="366"/>
        <end position="384"/>
    </location>
</feature>
<feature type="transmembrane region" description="Helical" evidence="7">
    <location>
        <begin position="134"/>
        <end position="155"/>
    </location>
</feature>
<keyword evidence="5 7" id="KW-1133">Transmembrane helix</keyword>
<keyword evidence="3" id="KW-1003">Cell membrane</keyword>
<keyword evidence="6 7" id="KW-0472">Membrane</keyword>
<keyword evidence="10" id="KW-1185">Reference proteome</keyword>
<dbReference type="GO" id="GO:0005886">
    <property type="term" value="C:plasma membrane"/>
    <property type="evidence" value="ECO:0007669"/>
    <property type="project" value="UniProtKB-SubCell"/>
</dbReference>
<dbReference type="InterPro" id="IPR036259">
    <property type="entry name" value="MFS_trans_sf"/>
</dbReference>
<dbReference type="GO" id="GO:0022857">
    <property type="term" value="F:transmembrane transporter activity"/>
    <property type="evidence" value="ECO:0007669"/>
    <property type="project" value="InterPro"/>
</dbReference>
<proteinExistence type="predicted"/>
<dbReference type="CDD" id="cd06173">
    <property type="entry name" value="MFS_MefA_like"/>
    <property type="match status" value="1"/>
</dbReference>
<keyword evidence="4 7" id="KW-0812">Transmembrane</keyword>
<dbReference type="EMBL" id="FNHB01000007">
    <property type="protein sequence ID" value="SDM77065.1"/>
    <property type="molecule type" value="Genomic_DNA"/>
</dbReference>
<feature type="domain" description="Major facilitator superfamily (MFS) profile" evidence="8">
    <location>
        <begin position="8"/>
        <end position="389"/>
    </location>
</feature>
<feature type="transmembrane region" description="Helical" evidence="7">
    <location>
        <begin position="73"/>
        <end position="91"/>
    </location>
</feature>
<dbReference type="Proteomes" id="UP000214880">
    <property type="component" value="Unassembled WGS sequence"/>
</dbReference>
<evidence type="ECO:0000256" key="4">
    <source>
        <dbReference type="ARBA" id="ARBA00022692"/>
    </source>
</evidence>
<feature type="transmembrane region" description="Helical" evidence="7">
    <location>
        <begin position="276"/>
        <end position="295"/>
    </location>
</feature>
<feature type="transmembrane region" description="Helical" evidence="7">
    <location>
        <begin position="213"/>
        <end position="235"/>
    </location>
</feature>
<feature type="transmembrane region" description="Helical" evidence="7">
    <location>
        <begin position="247"/>
        <end position="269"/>
    </location>
</feature>
<evidence type="ECO:0000313" key="10">
    <source>
        <dbReference type="Proteomes" id="UP000214880"/>
    </source>
</evidence>
<evidence type="ECO:0000256" key="3">
    <source>
        <dbReference type="ARBA" id="ARBA00022475"/>
    </source>
</evidence>
<dbReference type="Pfam" id="PF07690">
    <property type="entry name" value="MFS_1"/>
    <property type="match status" value="1"/>
</dbReference>
<feature type="transmembrane region" description="Helical" evidence="7">
    <location>
        <begin position="301"/>
        <end position="322"/>
    </location>
</feature>
<gene>
    <name evidence="9" type="ORF">SAMN04488502_10769</name>
</gene>
<evidence type="ECO:0000256" key="2">
    <source>
        <dbReference type="ARBA" id="ARBA00022448"/>
    </source>
</evidence>
<comment type="subcellular location">
    <subcellularLocation>
        <location evidence="1">Cell membrane</location>
        <topology evidence="1">Multi-pass membrane protein</topology>
    </subcellularLocation>
</comment>
<evidence type="ECO:0000256" key="7">
    <source>
        <dbReference type="SAM" id="Phobius"/>
    </source>
</evidence>
<feature type="transmembrane region" description="Helical" evidence="7">
    <location>
        <begin position="161"/>
        <end position="180"/>
    </location>
</feature>
<protein>
    <submittedName>
        <fullName evidence="9">Transmembrane secretion effector</fullName>
    </submittedName>
</protein>
<feature type="transmembrane region" description="Helical" evidence="7">
    <location>
        <begin position="97"/>
        <end position="114"/>
    </location>
</feature>
<name>A0A1G9VZ66_9FIRM</name>
<dbReference type="Gene3D" id="1.20.1250.20">
    <property type="entry name" value="MFS general substrate transporter like domains"/>
    <property type="match status" value="1"/>
</dbReference>
<feature type="transmembrane region" description="Helical" evidence="7">
    <location>
        <begin position="334"/>
        <end position="354"/>
    </location>
</feature>
<dbReference type="AlphaFoldDB" id="A0A1G9VZ66"/>
<dbReference type="STRING" id="146817.SAMN04488502_10769"/>
<organism evidence="9 10">
    <name type="scientific">Dendrosporobacter quercicolus</name>
    <dbReference type="NCBI Taxonomy" id="146817"/>
    <lineage>
        <taxon>Bacteria</taxon>
        <taxon>Bacillati</taxon>
        <taxon>Bacillota</taxon>
        <taxon>Negativicutes</taxon>
        <taxon>Selenomonadales</taxon>
        <taxon>Sporomusaceae</taxon>
        <taxon>Dendrosporobacter</taxon>
    </lineage>
</organism>
<evidence type="ECO:0000256" key="5">
    <source>
        <dbReference type="ARBA" id="ARBA00022989"/>
    </source>
</evidence>
<dbReference type="OrthoDB" id="2287060at2"/>
<evidence type="ECO:0000259" key="8">
    <source>
        <dbReference type="PROSITE" id="PS50850"/>
    </source>
</evidence>
<sequence length="397" mass="43591">MQLSEKRNAVNFLGAYILSAFGYEFIFFVMTIYVYEVSQSALKVGIFGALTYFPRLFAAFYGVIVDQHSRSKGFAGVAVIIGLFMIGMSLISDIILIYFVWLLISIFLILIANVRTALMTEIMTKDQYLQGNSFVLMSLNAAKVLAPVLAGAAMVTMGGKTLFYLTGFIYFLAALFCSNIRTAHSGPEKTAGKTMADIKESLHYMKGNFDLKFLTVVGVLWRLFVGLQVALYVVYIKAYLAGTDADYGIFMTVIGVGSILGSMIGPWLVKRASYSAVIFWGMPLHYVSFIFLGLLHNFYTALFVAFLSYTVFYATLVGLHSLRDKATPVAMRGRVYGSVTAVLAPPAIFSMLAGGYLANLFGVEKVFIGAGMSALVSFYLLYLVKGRFASVPSHFTG</sequence>
<dbReference type="SUPFAM" id="SSF103473">
    <property type="entry name" value="MFS general substrate transporter"/>
    <property type="match status" value="1"/>
</dbReference>
<accession>A0A1G9VZ66</accession>
<dbReference type="InterPro" id="IPR011701">
    <property type="entry name" value="MFS"/>
</dbReference>
<keyword evidence="2" id="KW-0813">Transport</keyword>
<dbReference type="PANTHER" id="PTHR23513:SF6">
    <property type="entry name" value="MAJOR FACILITATOR SUPERFAMILY ASSOCIATED DOMAIN-CONTAINING PROTEIN"/>
    <property type="match status" value="1"/>
</dbReference>
<feature type="transmembrane region" description="Helical" evidence="7">
    <location>
        <begin position="12"/>
        <end position="35"/>
    </location>
</feature>
<evidence type="ECO:0000256" key="1">
    <source>
        <dbReference type="ARBA" id="ARBA00004651"/>
    </source>
</evidence>